<dbReference type="InterPro" id="IPR001305">
    <property type="entry name" value="HSP_DnaJ_Cys-rich_dom"/>
</dbReference>
<dbReference type="PROSITE" id="PS50076">
    <property type="entry name" value="DNAJ_2"/>
    <property type="match status" value="1"/>
</dbReference>
<dbReference type="Gene3D" id="2.60.260.20">
    <property type="entry name" value="Urease metallochaperone UreE, N-terminal domain"/>
    <property type="match status" value="2"/>
</dbReference>
<name>A0A9W8B5Y7_9FUNG</name>
<evidence type="ECO:0000256" key="1">
    <source>
        <dbReference type="ARBA" id="ARBA00022723"/>
    </source>
</evidence>
<evidence type="ECO:0000256" key="6">
    <source>
        <dbReference type="SAM" id="MobiDB-lite"/>
    </source>
</evidence>
<dbReference type="InterPro" id="IPR001623">
    <property type="entry name" value="DnaJ_domain"/>
</dbReference>
<dbReference type="FunFam" id="2.60.260.20:FF:000003">
    <property type="entry name" value="DnaJ subfamily A member 2"/>
    <property type="match status" value="1"/>
</dbReference>
<evidence type="ECO:0000256" key="5">
    <source>
        <dbReference type="PROSITE-ProRule" id="PRU00546"/>
    </source>
</evidence>
<dbReference type="Pfam" id="PF00226">
    <property type="entry name" value="DnaJ"/>
    <property type="match status" value="1"/>
</dbReference>
<dbReference type="InterPro" id="IPR002939">
    <property type="entry name" value="DnaJ_C"/>
</dbReference>
<dbReference type="GO" id="GO:0030544">
    <property type="term" value="F:Hsp70 protein binding"/>
    <property type="evidence" value="ECO:0007669"/>
    <property type="project" value="InterPro"/>
</dbReference>
<feature type="domain" description="CR-type" evidence="8">
    <location>
        <begin position="137"/>
        <end position="221"/>
    </location>
</feature>
<feature type="region of interest" description="Disordered" evidence="6">
    <location>
        <begin position="394"/>
        <end position="428"/>
    </location>
</feature>
<protein>
    <submittedName>
        <fullName evidence="9">DnaJ sub A member 2</fullName>
    </submittedName>
</protein>
<dbReference type="Proteomes" id="UP001151582">
    <property type="component" value="Unassembled WGS sequence"/>
</dbReference>
<dbReference type="PANTHER" id="PTHR43888">
    <property type="entry name" value="DNAJ-LIKE-2, ISOFORM A-RELATED"/>
    <property type="match status" value="1"/>
</dbReference>
<dbReference type="CDD" id="cd10719">
    <property type="entry name" value="DnaJ_zf"/>
    <property type="match status" value="1"/>
</dbReference>
<dbReference type="Pfam" id="PF00684">
    <property type="entry name" value="DnaJ_CXXCXGXG"/>
    <property type="match status" value="1"/>
</dbReference>
<dbReference type="SUPFAM" id="SSF49493">
    <property type="entry name" value="HSP40/DnaJ peptide-binding domain"/>
    <property type="match status" value="2"/>
</dbReference>
<keyword evidence="4 5" id="KW-0862">Zinc</keyword>
<dbReference type="InterPro" id="IPR036410">
    <property type="entry name" value="HSP_DnaJ_Cys-rich_dom_sf"/>
</dbReference>
<dbReference type="GO" id="GO:0008270">
    <property type="term" value="F:zinc ion binding"/>
    <property type="evidence" value="ECO:0007669"/>
    <property type="project" value="UniProtKB-KW"/>
</dbReference>
<comment type="caution">
    <text evidence="9">The sequence shown here is derived from an EMBL/GenBank/DDBJ whole genome shotgun (WGS) entry which is preliminary data.</text>
</comment>
<sequence>MGRDFYEILEVEREVDAPRLKKAYRQLAMRYHPDKNPEGADKFKEVQHAYEILSDPERRAVYDEFGEEGLNAGHSGAEGFGFDDLFSAMFNGSEPYGQPEFGFPFDPYGAGPRGAPRSRSKETAHELEVDLTDLYLGKTFRMGIEKSIVCQACTGTGSRTGRTFKCKPCKGAGFTMGARQLAPGLTQRIQVLCQTCHGEGRVIRKKDLCRKCHGEKTVSARKVLHVEVKPGMKTGERIVLSGEGDQAPDQPTPDLVFVLKAKAHPVFTRRGNDLLATVSINLAEALTGFSRPLVTHLDGRQLVVTQAPGEIICPGAVKCIYGEGMPVPGRDHIKGALYLQFQVDFPLSHWLPSDQQYAALRALLPNPTVSSSAAENPANVTLANVAAGSNPFAAHSAPGASGYMDEQDDSAWTDDDDPHPSEVQCNQQ</sequence>
<dbReference type="Pfam" id="PF01556">
    <property type="entry name" value="DnaJ_C"/>
    <property type="match status" value="1"/>
</dbReference>
<dbReference type="InterPro" id="IPR036869">
    <property type="entry name" value="J_dom_sf"/>
</dbReference>
<dbReference type="SMART" id="SM00271">
    <property type="entry name" value="DnaJ"/>
    <property type="match status" value="1"/>
</dbReference>
<proteinExistence type="predicted"/>
<evidence type="ECO:0000256" key="2">
    <source>
        <dbReference type="ARBA" id="ARBA00022737"/>
    </source>
</evidence>
<dbReference type="PROSITE" id="PS51188">
    <property type="entry name" value="ZF_CR"/>
    <property type="match status" value="1"/>
</dbReference>
<dbReference type="EMBL" id="JANBQB010000075">
    <property type="protein sequence ID" value="KAJ1982990.1"/>
    <property type="molecule type" value="Genomic_DNA"/>
</dbReference>
<dbReference type="AlphaFoldDB" id="A0A9W8B5Y7"/>
<dbReference type="GO" id="GO:0051082">
    <property type="term" value="F:unfolded protein binding"/>
    <property type="evidence" value="ECO:0007669"/>
    <property type="project" value="InterPro"/>
</dbReference>
<keyword evidence="2" id="KW-0677">Repeat</keyword>
<gene>
    <name evidence="9" type="primary">DNAJA2</name>
    <name evidence="9" type="ORF">H4R34_001532</name>
</gene>
<evidence type="ECO:0000313" key="10">
    <source>
        <dbReference type="Proteomes" id="UP001151582"/>
    </source>
</evidence>
<dbReference type="InterPro" id="IPR018253">
    <property type="entry name" value="DnaJ_domain_CS"/>
</dbReference>
<evidence type="ECO:0000256" key="3">
    <source>
        <dbReference type="ARBA" id="ARBA00022771"/>
    </source>
</evidence>
<keyword evidence="3 5" id="KW-0863">Zinc-finger</keyword>
<evidence type="ECO:0000256" key="4">
    <source>
        <dbReference type="ARBA" id="ARBA00022833"/>
    </source>
</evidence>
<accession>A0A9W8B5Y7</accession>
<evidence type="ECO:0000259" key="8">
    <source>
        <dbReference type="PROSITE" id="PS51188"/>
    </source>
</evidence>
<feature type="zinc finger region" description="CR-type" evidence="5">
    <location>
        <begin position="137"/>
        <end position="221"/>
    </location>
</feature>
<dbReference type="GO" id="GO:0006457">
    <property type="term" value="P:protein folding"/>
    <property type="evidence" value="ECO:0007669"/>
    <property type="project" value="InterPro"/>
</dbReference>
<dbReference type="FunFam" id="2.10.230.10:FF:000001">
    <property type="entry name" value="DnaJ subfamily A member 2"/>
    <property type="match status" value="1"/>
</dbReference>
<reference evidence="9" key="1">
    <citation type="submission" date="2022-07" db="EMBL/GenBank/DDBJ databases">
        <title>Phylogenomic reconstructions and comparative analyses of Kickxellomycotina fungi.</title>
        <authorList>
            <person name="Reynolds N.K."/>
            <person name="Stajich J.E."/>
            <person name="Barry K."/>
            <person name="Grigoriev I.V."/>
            <person name="Crous P."/>
            <person name="Smith M.E."/>
        </authorList>
    </citation>
    <scope>NUCLEOTIDE SEQUENCE</scope>
    <source>
        <strain evidence="9">RSA 567</strain>
    </source>
</reference>
<dbReference type="PROSITE" id="PS00636">
    <property type="entry name" value="DNAJ_1"/>
    <property type="match status" value="1"/>
</dbReference>
<dbReference type="Gene3D" id="2.10.230.10">
    <property type="entry name" value="Heat shock protein DnaJ, cysteine-rich domain"/>
    <property type="match status" value="1"/>
</dbReference>
<keyword evidence="1 5" id="KW-0479">Metal-binding</keyword>
<dbReference type="CDD" id="cd06257">
    <property type="entry name" value="DnaJ"/>
    <property type="match status" value="1"/>
</dbReference>
<dbReference type="InterPro" id="IPR008971">
    <property type="entry name" value="HSP40/DnaJ_pept-bd"/>
</dbReference>
<dbReference type="SUPFAM" id="SSF57938">
    <property type="entry name" value="DnaJ/Hsp40 cysteine-rich domain"/>
    <property type="match status" value="1"/>
</dbReference>
<dbReference type="Gene3D" id="1.10.287.110">
    <property type="entry name" value="DnaJ domain"/>
    <property type="match status" value="1"/>
</dbReference>
<dbReference type="CDD" id="cd10747">
    <property type="entry name" value="DnaJ_C"/>
    <property type="match status" value="1"/>
</dbReference>
<feature type="domain" description="J" evidence="7">
    <location>
        <begin position="4"/>
        <end position="66"/>
    </location>
</feature>
<evidence type="ECO:0000259" key="7">
    <source>
        <dbReference type="PROSITE" id="PS50076"/>
    </source>
</evidence>
<organism evidence="9 10">
    <name type="scientific">Dimargaris verticillata</name>
    <dbReference type="NCBI Taxonomy" id="2761393"/>
    <lineage>
        <taxon>Eukaryota</taxon>
        <taxon>Fungi</taxon>
        <taxon>Fungi incertae sedis</taxon>
        <taxon>Zoopagomycota</taxon>
        <taxon>Kickxellomycotina</taxon>
        <taxon>Dimargaritomycetes</taxon>
        <taxon>Dimargaritales</taxon>
        <taxon>Dimargaritaceae</taxon>
        <taxon>Dimargaris</taxon>
    </lineage>
</organism>
<keyword evidence="10" id="KW-1185">Reference proteome</keyword>
<dbReference type="SUPFAM" id="SSF46565">
    <property type="entry name" value="Chaperone J-domain"/>
    <property type="match status" value="1"/>
</dbReference>
<dbReference type="OrthoDB" id="550424at2759"/>
<feature type="compositionally biased region" description="Acidic residues" evidence="6">
    <location>
        <begin position="405"/>
        <end position="417"/>
    </location>
</feature>
<dbReference type="InterPro" id="IPR044713">
    <property type="entry name" value="DNJA1/2-like"/>
</dbReference>
<dbReference type="PRINTS" id="PR00625">
    <property type="entry name" value="JDOMAIN"/>
</dbReference>
<evidence type="ECO:0000313" key="9">
    <source>
        <dbReference type="EMBL" id="KAJ1982990.1"/>
    </source>
</evidence>